<comment type="caution">
    <text evidence="1">The sequence shown here is derived from an EMBL/GenBank/DDBJ whole genome shotgun (WGS) entry which is preliminary data.</text>
</comment>
<keyword evidence="2" id="KW-1185">Reference proteome</keyword>
<reference evidence="1 2" key="1">
    <citation type="journal article" date="2021" name="Nat. Plants">
        <title>The Taxus genome provides insights into paclitaxel biosynthesis.</title>
        <authorList>
            <person name="Xiong X."/>
            <person name="Gou J."/>
            <person name="Liao Q."/>
            <person name="Li Y."/>
            <person name="Zhou Q."/>
            <person name="Bi G."/>
            <person name="Li C."/>
            <person name="Du R."/>
            <person name="Wang X."/>
            <person name="Sun T."/>
            <person name="Guo L."/>
            <person name="Liang H."/>
            <person name="Lu P."/>
            <person name="Wu Y."/>
            <person name="Zhang Z."/>
            <person name="Ro D.K."/>
            <person name="Shang Y."/>
            <person name="Huang S."/>
            <person name="Yan J."/>
        </authorList>
    </citation>
    <scope>NUCLEOTIDE SEQUENCE [LARGE SCALE GENOMIC DNA]</scope>
    <source>
        <strain evidence="1">Ta-2019</strain>
    </source>
</reference>
<feature type="non-terminal residue" evidence="1">
    <location>
        <position position="111"/>
    </location>
</feature>
<evidence type="ECO:0000313" key="2">
    <source>
        <dbReference type="Proteomes" id="UP000824469"/>
    </source>
</evidence>
<accession>A0AA38GDH6</accession>
<proteinExistence type="predicted"/>
<organism evidence="1 2">
    <name type="scientific">Taxus chinensis</name>
    <name type="common">Chinese yew</name>
    <name type="synonym">Taxus wallichiana var. chinensis</name>
    <dbReference type="NCBI Taxonomy" id="29808"/>
    <lineage>
        <taxon>Eukaryota</taxon>
        <taxon>Viridiplantae</taxon>
        <taxon>Streptophyta</taxon>
        <taxon>Embryophyta</taxon>
        <taxon>Tracheophyta</taxon>
        <taxon>Spermatophyta</taxon>
        <taxon>Pinopsida</taxon>
        <taxon>Pinidae</taxon>
        <taxon>Conifers II</taxon>
        <taxon>Cupressales</taxon>
        <taxon>Taxaceae</taxon>
        <taxon>Taxus</taxon>
    </lineage>
</organism>
<evidence type="ECO:0000313" key="1">
    <source>
        <dbReference type="EMBL" id="KAH9321236.1"/>
    </source>
</evidence>
<dbReference type="AlphaFoldDB" id="A0AA38GDH6"/>
<sequence>MGELISMEPATKARSRVIRARLCVSMEVGVVLPKNIILSSPTGRFVQSIILDDHGLVCPKCWKVKFHAKLCTCSMGTVEGIGSGNKSEEERKLQVISEEIPCPLYKGDCNN</sequence>
<gene>
    <name evidence="1" type="ORF">KI387_015875</name>
</gene>
<dbReference type="Proteomes" id="UP000824469">
    <property type="component" value="Unassembled WGS sequence"/>
</dbReference>
<dbReference type="EMBL" id="JAHRHJ020000003">
    <property type="protein sequence ID" value="KAH9321236.1"/>
    <property type="molecule type" value="Genomic_DNA"/>
</dbReference>
<name>A0AA38GDH6_TAXCH</name>
<protein>
    <submittedName>
        <fullName evidence="1">Uncharacterized protein</fullName>
    </submittedName>
</protein>